<proteinExistence type="predicted"/>
<dbReference type="Proteomes" id="UP001341840">
    <property type="component" value="Unassembled WGS sequence"/>
</dbReference>
<evidence type="ECO:0000313" key="9">
    <source>
        <dbReference type="Proteomes" id="UP001341840"/>
    </source>
</evidence>
<comment type="caution">
    <text evidence="8">The sequence shown here is derived from an EMBL/GenBank/DDBJ whole genome shotgun (WGS) entry which is preliminary data.</text>
</comment>
<sequence length="469" mass="51650">MAEPHSTSNSTLTPPPSTSAGNNESSRASPSSSRHARGDDQNSADRSQNRFRPPEIEPIVGYAGRVIGWGFGDASSAVREDAWSCFAVVFTFWFFVSVTIILGVYGSMSLVLGPETSIAFQPSPLFVQYLTVENLEEKPGPIVYGTYRYPDLDVITTWEETLHVTIPSNTHQEWIYYLNTGSEVNISYHLSSESSSVLLVIADGAESLTQWIEYPTYPNSTLSWNVIHGTGMITQKICSSSSYYIALGNLDEVVQVELNLTVRAYLHNTKNAYYKCALASSSSCTLSIFFPHGNAAILTTPSPQKNASENEWYVKLTYGPRWITYIVGIGGLTLLMYWAFNLLNNLRCSREERAGPTQNGTAPERGPLLSRKEDDLSSWGSSYDSVSQDDEDLDFPAGGSAEANNSHGETSNSTQRLCAICFDAPRDCFFLPCGHCATCFECGTRIAEAAGTCPVCRRNMKKVRKIFTV</sequence>
<dbReference type="PANTHER" id="PTHR46858:SF5">
    <property type="entry name" value="E3 UBIQUITIN-PROTEIN LIGASE APD1-RELATED"/>
    <property type="match status" value="1"/>
</dbReference>
<keyword evidence="2 4" id="KW-0863">Zinc-finger</keyword>
<dbReference type="Gene3D" id="3.30.40.10">
    <property type="entry name" value="Zinc/RING finger domain, C3HC4 (zinc finger)"/>
    <property type="match status" value="1"/>
</dbReference>
<feature type="region of interest" description="Disordered" evidence="5">
    <location>
        <begin position="353"/>
        <end position="389"/>
    </location>
</feature>
<evidence type="ECO:0000256" key="1">
    <source>
        <dbReference type="ARBA" id="ARBA00022723"/>
    </source>
</evidence>
<keyword evidence="6" id="KW-0472">Membrane</keyword>
<dbReference type="Pfam" id="PF16040">
    <property type="entry name" value="APD1-4_N"/>
    <property type="match status" value="1"/>
</dbReference>
<name>A0ABU6RLQ1_9FABA</name>
<evidence type="ECO:0000256" key="2">
    <source>
        <dbReference type="ARBA" id="ARBA00022771"/>
    </source>
</evidence>
<evidence type="ECO:0000313" key="8">
    <source>
        <dbReference type="EMBL" id="MED6125032.1"/>
    </source>
</evidence>
<feature type="compositionally biased region" description="Low complexity" evidence="5">
    <location>
        <begin position="1"/>
        <end position="12"/>
    </location>
</feature>
<dbReference type="InterPro" id="IPR013083">
    <property type="entry name" value="Znf_RING/FYVE/PHD"/>
</dbReference>
<feature type="domain" description="RING-type" evidence="7">
    <location>
        <begin position="418"/>
        <end position="457"/>
    </location>
</feature>
<dbReference type="InterPro" id="IPR032008">
    <property type="entry name" value="APD1-4_N"/>
</dbReference>
<feature type="transmembrane region" description="Helical" evidence="6">
    <location>
        <begin position="322"/>
        <end position="340"/>
    </location>
</feature>
<feature type="region of interest" description="Disordered" evidence="5">
    <location>
        <begin position="1"/>
        <end position="51"/>
    </location>
</feature>
<dbReference type="Pfam" id="PF16041">
    <property type="entry name" value="APD1-4_M"/>
    <property type="match status" value="1"/>
</dbReference>
<dbReference type="PROSITE" id="PS50089">
    <property type="entry name" value="ZF_RING_2"/>
    <property type="match status" value="1"/>
</dbReference>
<keyword evidence="3" id="KW-0862">Zinc</keyword>
<feature type="transmembrane region" description="Helical" evidence="6">
    <location>
        <begin position="86"/>
        <end position="105"/>
    </location>
</feature>
<dbReference type="SUPFAM" id="SSF57850">
    <property type="entry name" value="RING/U-box"/>
    <property type="match status" value="1"/>
</dbReference>
<protein>
    <recommendedName>
        <fullName evidence="7">RING-type domain-containing protein</fullName>
    </recommendedName>
</protein>
<evidence type="ECO:0000259" key="7">
    <source>
        <dbReference type="PROSITE" id="PS50089"/>
    </source>
</evidence>
<dbReference type="SMART" id="SM00184">
    <property type="entry name" value="RING"/>
    <property type="match status" value="1"/>
</dbReference>
<dbReference type="EMBL" id="JASCZI010030840">
    <property type="protein sequence ID" value="MED6125032.1"/>
    <property type="molecule type" value="Genomic_DNA"/>
</dbReference>
<reference evidence="8 9" key="1">
    <citation type="journal article" date="2023" name="Plants (Basel)">
        <title>Bridging the Gap: Combining Genomics and Transcriptomics Approaches to Understand Stylosanthes scabra, an Orphan Legume from the Brazilian Caatinga.</title>
        <authorList>
            <person name="Ferreira-Neto J.R.C."/>
            <person name="da Silva M.D."/>
            <person name="Binneck E."/>
            <person name="de Melo N.F."/>
            <person name="da Silva R.H."/>
            <person name="de Melo A.L.T.M."/>
            <person name="Pandolfi V."/>
            <person name="Bustamante F.O."/>
            <person name="Brasileiro-Vidal A.C."/>
            <person name="Benko-Iseppon A.M."/>
        </authorList>
    </citation>
    <scope>NUCLEOTIDE SEQUENCE [LARGE SCALE GENOMIC DNA]</scope>
    <source>
        <tissue evidence="8">Leaves</tissue>
    </source>
</reference>
<dbReference type="Pfam" id="PF13920">
    <property type="entry name" value="zf-C3HC4_3"/>
    <property type="match status" value="1"/>
</dbReference>
<organism evidence="8 9">
    <name type="scientific">Stylosanthes scabra</name>
    <dbReference type="NCBI Taxonomy" id="79078"/>
    <lineage>
        <taxon>Eukaryota</taxon>
        <taxon>Viridiplantae</taxon>
        <taxon>Streptophyta</taxon>
        <taxon>Embryophyta</taxon>
        <taxon>Tracheophyta</taxon>
        <taxon>Spermatophyta</taxon>
        <taxon>Magnoliopsida</taxon>
        <taxon>eudicotyledons</taxon>
        <taxon>Gunneridae</taxon>
        <taxon>Pentapetalae</taxon>
        <taxon>rosids</taxon>
        <taxon>fabids</taxon>
        <taxon>Fabales</taxon>
        <taxon>Fabaceae</taxon>
        <taxon>Papilionoideae</taxon>
        <taxon>50 kb inversion clade</taxon>
        <taxon>dalbergioids sensu lato</taxon>
        <taxon>Dalbergieae</taxon>
        <taxon>Pterocarpus clade</taxon>
        <taxon>Stylosanthes</taxon>
    </lineage>
</organism>
<evidence type="ECO:0000256" key="5">
    <source>
        <dbReference type="SAM" id="MobiDB-lite"/>
    </source>
</evidence>
<evidence type="ECO:0000256" key="4">
    <source>
        <dbReference type="PROSITE-ProRule" id="PRU00175"/>
    </source>
</evidence>
<dbReference type="InterPro" id="IPR032010">
    <property type="entry name" value="APD1-4_M"/>
</dbReference>
<keyword evidence="9" id="KW-1185">Reference proteome</keyword>
<keyword evidence="6" id="KW-0812">Transmembrane</keyword>
<keyword evidence="6" id="KW-1133">Transmembrane helix</keyword>
<evidence type="ECO:0000256" key="3">
    <source>
        <dbReference type="ARBA" id="ARBA00022833"/>
    </source>
</evidence>
<accession>A0ABU6RLQ1</accession>
<dbReference type="PANTHER" id="PTHR46858">
    <property type="entry name" value="OS05G0521000 PROTEIN"/>
    <property type="match status" value="1"/>
</dbReference>
<keyword evidence="1" id="KW-0479">Metal-binding</keyword>
<dbReference type="InterPro" id="IPR001841">
    <property type="entry name" value="Znf_RING"/>
</dbReference>
<gene>
    <name evidence="8" type="ORF">PIB30_064606</name>
</gene>
<evidence type="ECO:0000256" key="6">
    <source>
        <dbReference type="SAM" id="Phobius"/>
    </source>
</evidence>